<proteinExistence type="predicted"/>
<protein>
    <submittedName>
        <fullName evidence="1">Uncharacterized protein</fullName>
    </submittedName>
</protein>
<sequence length="113" mass="12559">MLMIVSKTFQRKKRFSHTDGRYCNARIELEEKPVSSAYQARIEPVSSAYRARIELVSSAYQARIEPASSPNRAPTKPVSGQLDELLAEIAALEQANERVRRGGQAVGHGLAEF</sequence>
<dbReference type="AlphaFoldDB" id="A0AA87YBT6"/>
<name>A0AA87YBT6_9BURK</name>
<gene>
    <name evidence="1" type="ORF">GCM10007388_43440</name>
</gene>
<comment type="caution">
    <text evidence="1">The sequence shown here is derived from an EMBL/GenBank/DDBJ whole genome shotgun (WGS) entry which is preliminary data.</text>
</comment>
<dbReference type="EMBL" id="BMWW01000009">
    <property type="protein sequence ID" value="GGZ05146.1"/>
    <property type="molecule type" value="Genomic_DNA"/>
</dbReference>
<reference evidence="1" key="1">
    <citation type="journal article" date="2014" name="Int. J. Syst. Evol. Microbiol.">
        <title>Complete genome sequence of Corynebacterium casei LMG S-19264T (=DSM 44701T), isolated from a smear-ripened cheese.</title>
        <authorList>
            <consortium name="US DOE Joint Genome Institute (JGI-PGF)"/>
            <person name="Walter F."/>
            <person name="Albersmeier A."/>
            <person name="Kalinowski J."/>
            <person name="Ruckert C."/>
        </authorList>
    </citation>
    <scope>NUCLEOTIDE SEQUENCE</scope>
    <source>
        <strain evidence="1">KCTC 12344</strain>
    </source>
</reference>
<evidence type="ECO:0000313" key="2">
    <source>
        <dbReference type="Proteomes" id="UP000619512"/>
    </source>
</evidence>
<dbReference type="Proteomes" id="UP000619512">
    <property type="component" value="Unassembled WGS sequence"/>
</dbReference>
<evidence type="ECO:0000313" key="1">
    <source>
        <dbReference type="EMBL" id="GGZ05146.1"/>
    </source>
</evidence>
<organism evidence="1 2">
    <name type="scientific">Pseudoduganella plicata</name>
    <dbReference type="NCBI Taxonomy" id="321984"/>
    <lineage>
        <taxon>Bacteria</taxon>
        <taxon>Pseudomonadati</taxon>
        <taxon>Pseudomonadota</taxon>
        <taxon>Betaproteobacteria</taxon>
        <taxon>Burkholderiales</taxon>
        <taxon>Oxalobacteraceae</taxon>
        <taxon>Telluria group</taxon>
        <taxon>Pseudoduganella</taxon>
    </lineage>
</organism>
<accession>A0AA87YBT6</accession>
<reference evidence="1" key="2">
    <citation type="submission" date="2022-12" db="EMBL/GenBank/DDBJ databases">
        <authorList>
            <person name="Sun Q."/>
            <person name="Kim S."/>
        </authorList>
    </citation>
    <scope>NUCLEOTIDE SEQUENCE</scope>
    <source>
        <strain evidence="1">KCTC 12344</strain>
    </source>
</reference>